<gene>
    <name evidence="2" type="ORF">MsAc7_00330</name>
</gene>
<accession>A0AA96VAI5</accession>
<keyword evidence="1" id="KW-1133">Transmembrane helix</keyword>
<feature type="transmembrane region" description="Helical" evidence="1">
    <location>
        <begin position="12"/>
        <end position="36"/>
    </location>
</feature>
<dbReference type="Proteomes" id="UP001303587">
    <property type="component" value="Chromosome"/>
</dbReference>
<evidence type="ECO:0000256" key="1">
    <source>
        <dbReference type="SAM" id="Phobius"/>
    </source>
</evidence>
<name>A0AA96VAI5_9EURY</name>
<feature type="transmembrane region" description="Helical" evidence="1">
    <location>
        <begin position="64"/>
        <end position="86"/>
    </location>
</feature>
<evidence type="ECO:0000313" key="3">
    <source>
        <dbReference type="Proteomes" id="UP001303587"/>
    </source>
</evidence>
<organism evidence="2 3">
    <name type="scientific">Methanolapillus millepedarum</name>
    <dbReference type="NCBI Taxonomy" id="3028296"/>
    <lineage>
        <taxon>Archaea</taxon>
        <taxon>Methanobacteriati</taxon>
        <taxon>Methanobacteriota</taxon>
        <taxon>Stenosarchaea group</taxon>
        <taxon>Methanomicrobia</taxon>
        <taxon>Methanosarcinales</taxon>
        <taxon>Methanosarcinaceae</taxon>
        <taxon>Methanolapillus</taxon>
    </lineage>
</organism>
<dbReference type="AlphaFoldDB" id="A0AA96VAI5"/>
<protein>
    <submittedName>
        <fullName evidence="2">Uncharacterized protein</fullName>
    </submittedName>
</protein>
<keyword evidence="1" id="KW-0812">Transmembrane</keyword>
<dbReference type="EMBL" id="CP131060">
    <property type="protein sequence ID" value="WNY24511.1"/>
    <property type="molecule type" value="Genomic_DNA"/>
</dbReference>
<proteinExistence type="predicted"/>
<sequence>MGKIGINFDDIFYFHFYIFTFYFCFDFFYIFFSIFLKSAVLYQTSLFLILFKDSSGMEMEQIDFLLTFTGSLVGAFITLATSYFGFIRQIRERLHHIELRLQELSYESELKSQQSGHKTELEIQVLKFQISNLSEEDKRYKKELEALKFSFDLIFNEK</sequence>
<reference evidence="2 3" key="1">
    <citation type="submission" date="2023-07" db="EMBL/GenBank/DDBJ databases">
        <title>Closed genoem sequence of Methanosarcinaceae archaeon Ac7.</title>
        <authorList>
            <person name="Poehlein A."/>
            <person name="Protasov E."/>
            <person name="Platt K."/>
            <person name="Reeh H."/>
            <person name="Daniel R."/>
            <person name="Brune A."/>
        </authorList>
    </citation>
    <scope>NUCLEOTIDE SEQUENCE [LARGE SCALE GENOMIC DNA]</scope>
    <source>
        <strain evidence="2 3">Ac7</strain>
    </source>
</reference>
<keyword evidence="3" id="KW-1185">Reference proteome</keyword>
<evidence type="ECO:0000313" key="2">
    <source>
        <dbReference type="EMBL" id="WNY24511.1"/>
    </source>
</evidence>
<keyword evidence="1" id="KW-0472">Membrane</keyword>